<dbReference type="GO" id="GO:0016746">
    <property type="term" value="F:acyltransferase activity"/>
    <property type="evidence" value="ECO:0007669"/>
    <property type="project" value="UniProtKB-KW"/>
</dbReference>
<evidence type="ECO:0000259" key="2">
    <source>
        <dbReference type="SMART" id="SM00563"/>
    </source>
</evidence>
<name>A0A1Z4LHV3_9CYAN</name>
<dbReference type="Pfam" id="PF01553">
    <property type="entry name" value="Acyltransferase"/>
    <property type="match status" value="1"/>
</dbReference>
<dbReference type="SUPFAM" id="SSF69593">
    <property type="entry name" value="Glycerol-3-phosphate (1)-acyltransferase"/>
    <property type="match status" value="1"/>
</dbReference>
<dbReference type="Proteomes" id="UP000218418">
    <property type="component" value="Chromosome"/>
</dbReference>
<organism evidence="3 4">
    <name type="scientific">Calothrix parasitica NIES-267</name>
    <dbReference type="NCBI Taxonomy" id="1973488"/>
    <lineage>
        <taxon>Bacteria</taxon>
        <taxon>Bacillati</taxon>
        <taxon>Cyanobacteriota</taxon>
        <taxon>Cyanophyceae</taxon>
        <taxon>Nostocales</taxon>
        <taxon>Calotrichaceae</taxon>
        <taxon>Calothrix</taxon>
    </lineage>
</organism>
<evidence type="ECO:0000313" key="4">
    <source>
        <dbReference type="Proteomes" id="UP000218418"/>
    </source>
</evidence>
<evidence type="ECO:0000256" key="1">
    <source>
        <dbReference type="SAM" id="Coils"/>
    </source>
</evidence>
<proteinExistence type="predicted"/>
<dbReference type="SMART" id="SM00563">
    <property type="entry name" value="PlsC"/>
    <property type="match status" value="1"/>
</dbReference>
<dbReference type="InterPro" id="IPR002123">
    <property type="entry name" value="Plipid/glycerol_acylTrfase"/>
</dbReference>
<dbReference type="AlphaFoldDB" id="A0A1Z4LHV3"/>
<dbReference type="EMBL" id="AP018227">
    <property type="protein sequence ID" value="BAY80820.1"/>
    <property type="molecule type" value="Genomic_DNA"/>
</dbReference>
<sequence>MQRAQPKLGFISPSFNPFILRLIYWVLPIFQRFRLFYWLPSGISQVEVLNGETLVNLYHQFQLKKNRLIFSFRHCEVDDPLIGLHIFSRDITRIARQKNIALKSPTSCHFMYDRGMTIWAGKWLGSVFARLGGIPVHRGKSLDLQAIKKTREILADGEFPLVVAPEGATNNHSEVVSPLEPGVAQLAFWCMEDLQKANRVEKVIVLPINIQYRYINPQWSKLDRLLSKLEADCGLAKQSIEAGSKESLEEFYLQRLFKLGEYLLSEMEQFYSCFYHRQFPDLSQNSHSIEENLTIRLQKLLDVSLEVGEEYFGIKKKGNIIERCRRLEEAGWNYIYREESDKFKNLSPVQRGLADWIAAEADLRMLHMRLVESFVVMTATYVKEKPSFQRFAETALILFDAIARIKGNKNPRRPRLGWRKSTVTVGKPIDMSNRISTYQQNRQSAKQAVAQLTQDLQQALQEMIV</sequence>
<keyword evidence="4" id="KW-1185">Reference proteome</keyword>
<feature type="coiled-coil region" evidence="1">
    <location>
        <begin position="435"/>
        <end position="462"/>
    </location>
</feature>
<evidence type="ECO:0000313" key="3">
    <source>
        <dbReference type="EMBL" id="BAY80820.1"/>
    </source>
</evidence>
<gene>
    <name evidence="3" type="ORF">NIES267_02850</name>
</gene>
<keyword evidence="3" id="KW-0012">Acyltransferase</keyword>
<accession>A0A1Z4LHV3</accession>
<reference evidence="3 4" key="1">
    <citation type="submission" date="2017-06" db="EMBL/GenBank/DDBJ databases">
        <title>Genome sequencing of cyanobaciteial culture collection at National Institute for Environmental Studies (NIES).</title>
        <authorList>
            <person name="Hirose Y."/>
            <person name="Shimura Y."/>
            <person name="Fujisawa T."/>
            <person name="Nakamura Y."/>
            <person name="Kawachi M."/>
        </authorList>
    </citation>
    <scope>NUCLEOTIDE SEQUENCE [LARGE SCALE GENOMIC DNA]</scope>
    <source>
        <strain evidence="3 4">NIES-267</strain>
    </source>
</reference>
<keyword evidence="3" id="KW-0808">Transferase</keyword>
<feature type="domain" description="Phospholipid/glycerol acyltransferase" evidence="2">
    <location>
        <begin position="68"/>
        <end position="213"/>
    </location>
</feature>
<protein>
    <submittedName>
        <fullName evidence="3">Phospholipid/glycerol acyltransferase</fullName>
    </submittedName>
</protein>
<dbReference type="OrthoDB" id="524611at2"/>
<keyword evidence="1" id="KW-0175">Coiled coil</keyword>